<evidence type="ECO:0000256" key="18">
    <source>
        <dbReference type="ARBA" id="ARBA00045722"/>
    </source>
</evidence>
<evidence type="ECO:0000256" key="26">
    <source>
        <dbReference type="ARBA" id="ARBA00048041"/>
    </source>
</evidence>
<dbReference type="PRINTS" id="PR00370">
    <property type="entry name" value="FMOXYGENASE"/>
</dbReference>
<comment type="catalytic activity">
    <reaction evidence="24">
        <text>NADPH + O2 + H(+) = H2O2 + NADP(+)</text>
        <dbReference type="Rhea" id="RHEA:11260"/>
        <dbReference type="ChEBI" id="CHEBI:15378"/>
        <dbReference type="ChEBI" id="CHEBI:15379"/>
        <dbReference type="ChEBI" id="CHEBI:16240"/>
        <dbReference type="ChEBI" id="CHEBI:57783"/>
        <dbReference type="ChEBI" id="CHEBI:58349"/>
        <dbReference type="EC" id="1.6.3.1"/>
    </reaction>
    <physiologicalReaction direction="left-to-right" evidence="24">
        <dbReference type="Rhea" id="RHEA:11261"/>
    </physiologicalReaction>
</comment>
<dbReference type="PANTHER" id="PTHR23023">
    <property type="entry name" value="DIMETHYLANILINE MONOOXYGENASE"/>
    <property type="match status" value="1"/>
</dbReference>
<dbReference type="Pfam" id="PF00743">
    <property type="entry name" value="FMO-like"/>
    <property type="match status" value="1"/>
</dbReference>
<keyword evidence="9" id="KW-0256">Endoplasmic reticulum</keyword>
<evidence type="ECO:0000256" key="21">
    <source>
        <dbReference type="ARBA" id="ARBA00047426"/>
    </source>
</evidence>
<evidence type="ECO:0000256" key="17">
    <source>
        <dbReference type="ARBA" id="ARBA00023136"/>
    </source>
</evidence>
<evidence type="ECO:0000256" key="19">
    <source>
        <dbReference type="ARBA" id="ARBA00045957"/>
    </source>
</evidence>
<evidence type="ECO:0000256" key="13">
    <source>
        <dbReference type="ARBA" id="ARBA00022989"/>
    </source>
</evidence>
<comment type="catalytic activity">
    <reaction evidence="31">
        <text>N,N-dimethylaniline + NADPH + O2 + H(+) = N,N-dimethylaniline N-oxide + NADP(+) + H2O</text>
        <dbReference type="Rhea" id="RHEA:24468"/>
        <dbReference type="ChEBI" id="CHEBI:15377"/>
        <dbReference type="ChEBI" id="CHEBI:15378"/>
        <dbReference type="ChEBI" id="CHEBI:15379"/>
        <dbReference type="ChEBI" id="CHEBI:16269"/>
        <dbReference type="ChEBI" id="CHEBI:17735"/>
        <dbReference type="ChEBI" id="CHEBI:57783"/>
        <dbReference type="ChEBI" id="CHEBI:58349"/>
        <dbReference type="EC" id="1.14.13.8"/>
    </reaction>
    <physiologicalReaction direction="left-to-right" evidence="31">
        <dbReference type="Rhea" id="RHEA:24469"/>
    </physiologicalReaction>
</comment>
<feature type="transmembrane region" description="Helical" evidence="35">
    <location>
        <begin position="591"/>
        <end position="610"/>
    </location>
</feature>
<evidence type="ECO:0000256" key="24">
    <source>
        <dbReference type="ARBA" id="ARBA00047864"/>
    </source>
</evidence>
<comment type="catalytic activity">
    <reaction evidence="32">
        <text>octan-3-one + NADPH + O2 + H(+) = pentyl propanoate + NADP(+) + H2O</text>
        <dbReference type="Rhea" id="RHEA:54840"/>
        <dbReference type="ChEBI" id="CHEBI:15377"/>
        <dbReference type="ChEBI" id="CHEBI:15378"/>
        <dbReference type="ChEBI" id="CHEBI:15379"/>
        <dbReference type="ChEBI" id="CHEBI:57783"/>
        <dbReference type="ChEBI" id="CHEBI:58349"/>
        <dbReference type="ChEBI" id="CHEBI:80946"/>
        <dbReference type="ChEBI" id="CHEBI:87373"/>
    </reaction>
    <physiologicalReaction direction="left-to-right" evidence="32">
        <dbReference type="Rhea" id="RHEA:54841"/>
    </physiologicalReaction>
</comment>
<evidence type="ECO:0000256" key="8">
    <source>
        <dbReference type="ARBA" id="ARBA00022692"/>
    </source>
</evidence>
<dbReference type="FunFam" id="3.50.50.60:FF:000159">
    <property type="entry name" value="Dimethylaniline monooxygenase [N-oxide-forming]"/>
    <property type="match status" value="1"/>
</dbReference>
<dbReference type="GO" id="GO:0050660">
    <property type="term" value="F:flavin adenine dinucleotide binding"/>
    <property type="evidence" value="ECO:0007669"/>
    <property type="project" value="InterPro"/>
</dbReference>
<evidence type="ECO:0000256" key="29">
    <source>
        <dbReference type="ARBA" id="ARBA00048989"/>
    </source>
</evidence>
<comment type="function">
    <text evidence="18">Acts as a Baeyer-Villiger monooxygenase on a broad range of substrates. Catalyzes the insertion of an oxygen atom into a carbon-carbon bond adjacent to a carbonyl, which converts ketones to esters. Active on diverse carbonyl compounds, whereas soft nucleophiles are mostly non- or poorly reactive. In contrast with other forms of FMO it is non- or poorly active on 'classical' substrates such as drugs, pesticides, and dietary components containing soft nucleophilic heteroatoms. Able to oxidize drug molecules bearing a carbonyl group on an aliphatic chain, such as nabumetone and pentoxifylline. Also, in the absence of substrates, shows slow but yet significant NADPH oxidase activity. Acts as a positive modulator of cholesterol biosynthesis as well as glucose homeostasis, promoting metabolic aging via pleiotropic effects.</text>
</comment>
<comment type="subcellular location">
    <subcellularLocation>
        <location evidence="2">Endoplasmic reticulum membrane</location>
        <topology evidence="2">Single-pass membrane protein</topology>
    </subcellularLocation>
    <subcellularLocation>
        <location evidence="3">Microsome membrane</location>
    </subcellularLocation>
</comment>
<evidence type="ECO:0000256" key="30">
    <source>
        <dbReference type="ARBA" id="ARBA00048990"/>
    </source>
</evidence>
<evidence type="ECO:0000256" key="33">
    <source>
        <dbReference type="RuleBase" id="RU361177"/>
    </source>
</evidence>
<comment type="similarity">
    <text evidence="4 33">Belongs to the FMO family.</text>
</comment>
<evidence type="ECO:0000256" key="34">
    <source>
        <dbReference type="SAM" id="MobiDB-lite"/>
    </source>
</evidence>
<dbReference type="GO" id="GO:0005789">
    <property type="term" value="C:endoplasmic reticulum membrane"/>
    <property type="evidence" value="ECO:0007669"/>
    <property type="project" value="UniProtKB-SubCell"/>
</dbReference>
<name>A0A8S4A0K6_9EUPU</name>
<evidence type="ECO:0000256" key="27">
    <source>
        <dbReference type="ARBA" id="ARBA00048088"/>
    </source>
</evidence>
<evidence type="ECO:0000256" key="1">
    <source>
        <dbReference type="ARBA" id="ARBA00001974"/>
    </source>
</evidence>
<dbReference type="GO" id="GO:0050661">
    <property type="term" value="F:NADP binding"/>
    <property type="evidence" value="ECO:0007669"/>
    <property type="project" value="InterPro"/>
</dbReference>
<evidence type="ECO:0000256" key="35">
    <source>
        <dbReference type="SAM" id="Phobius"/>
    </source>
</evidence>
<gene>
    <name evidence="36" type="ORF">CUNI_LOCUS20921</name>
</gene>
<dbReference type="PRINTS" id="PR01125">
    <property type="entry name" value="FMOXYGENASE5"/>
</dbReference>
<evidence type="ECO:0000256" key="10">
    <source>
        <dbReference type="ARBA" id="ARBA00022827"/>
    </source>
</evidence>
<dbReference type="GO" id="GO:0006629">
    <property type="term" value="P:lipid metabolic process"/>
    <property type="evidence" value="ECO:0007669"/>
    <property type="project" value="UniProtKB-KW"/>
</dbReference>
<evidence type="ECO:0000256" key="12">
    <source>
        <dbReference type="ARBA" id="ARBA00022857"/>
    </source>
</evidence>
<keyword evidence="14 33" id="KW-0560">Oxidoreductase</keyword>
<evidence type="ECO:0000256" key="28">
    <source>
        <dbReference type="ARBA" id="ARBA00048459"/>
    </source>
</evidence>
<keyword evidence="10 33" id="KW-0274">FAD</keyword>
<dbReference type="Proteomes" id="UP000678393">
    <property type="component" value="Unassembled WGS sequence"/>
</dbReference>
<organism evidence="36 37">
    <name type="scientific">Candidula unifasciata</name>
    <dbReference type="NCBI Taxonomy" id="100452"/>
    <lineage>
        <taxon>Eukaryota</taxon>
        <taxon>Metazoa</taxon>
        <taxon>Spiralia</taxon>
        <taxon>Lophotrochozoa</taxon>
        <taxon>Mollusca</taxon>
        <taxon>Gastropoda</taxon>
        <taxon>Heterobranchia</taxon>
        <taxon>Euthyneura</taxon>
        <taxon>Panpulmonata</taxon>
        <taxon>Eupulmonata</taxon>
        <taxon>Stylommatophora</taxon>
        <taxon>Helicina</taxon>
        <taxon>Helicoidea</taxon>
        <taxon>Geomitridae</taxon>
        <taxon>Candidula</taxon>
    </lineage>
</organism>
<evidence type="ECO:0000256" key="20">
    <source>
        <dbReference type="ARBA" id="ARBA00047338"/>
    </source>
</evidence>
<dbReference type="AlphaFoldDB" id="A0A8S4A0K6"/>
<keyword evidence="12" id="KW-0521">NADP</keyword>
<evidence type="ECO:0000256" key="4">
    <source>
        <dbReference type="ARBA" id="ARBA00009183"/>
    </source>
</evidence>
<proteinExistence type="inferred from homology"/>
<dbReference type="InterPro" id="IPR036188">
    <property type="entry name" value="FAD/NAD-bd_sf"/>
</dbReference>
<comment type="cofactor">
    <cofactor evidence="1 33">
        <name>FAD</name>
        <dbReference type="ChEBI" id="CHEBI:57692"/>
    </cofactor>
</comment>
<evidence type="ECO:0000256" key="2">
    <source>
        <dbReference type="ARBA" id="ARBA00004389"/>
    </source>
</evidence>
<comment type="catalytic activity">
    <reaction evidence="20">
        <text>hypotaurine + NADH + O2 + H(+) = taurine + NAD(+) + H2O</text>
        <dbReference type="Rhea" id="RHEA:74111"/>
        <dbReference type="ChEBI" id="CHEBI:15377"/>
        <dbReference type="ChEBI" id="CHEBI:15378"/>
        <dbReference type="ChEBI" id="CHEBI:15379"/>
        <dbReference type="ChEBI" id="CHEBI:57540"/>
        <dbReference type="ChEBI" id="CHEBI:57853"/>
        <dbReference type="ChEBI" id="CHEBI:57945"/>
        <dbReference type="ChEBI" id="CHEBI:507393"/>
        <dbReference type="EC" id="1.14.13.8"/>
    </reaction>
    <physiologicalReaction direction="left-to-right" evidence="20">
        <dbReference type="Rhea" id="RHEA:74112"/>
    </physiologicalReaction>
</comment>
<keyword evidence="15 33" id="KW-0503">Monooxygenase</keyword>
<evidence type="ECO:0000256" key="11">
    <source>
        <dbReference type="ARBA" id="ARBA00022848"/>
    </source>
</evidence>
<comment type="catalytic activity">
    <reaction evidence="27">
        <text>trimethylamine + NADPH + O2 = trimethylamine N-oxide + NADP(+) + H2O</text>
        <dbReference type="Rhea" id="RHEA:31979"/>
        <dbReference type="ChEBI" id="CHEBI:15377"/>
        <dbReference type="ChEBI" id="CHEBI:15379"/>
        <dbReference type="ChEBI" id="CHEBI:15724"/>
        <dbReference type="ChEBI" id="CHEBI:57783"/>
        <dbReference type="ChEBI" id="CHEBI:58349"/>
        <dbReference type="ChEBI" id="CHEBI:58389"/>
        <dbReference type="EC" id="1.14.13.148"/>
    </reaction>
    <physiologicalReaction direction="left-to-right" evidence="27">
        <dbReference type="Rhea" id="RHEA:31980"/>
    </physiologicalReaction>
</comment>
<keyword evidence="7 33" id="KW-0285">Flavoprotein</keyword>
<dbReference type="EC" id="1.-.-.-" evidence="33"/>
<keyword evidence="8 35" id="KW-0812">Transmembrane</keyword>
<evidence type="ECO:0000256" key="7">
    <source>
        <dbReference type="ARBA" id="ARBA00022630"/>
    </source>
</evidence>
<evidence type="ECO:0000256" key="6">
    <source>
        <dbReference type="ARBA" id="ARBA00022553"/>
    </source>
</evidence>
<keyword evidence="17 35" id="KW-0472">Membrane</keyword>
<evidence type="ECO:0000256" key="22">
    <source>
        <dbReference type="ARBA" id="ARBA00047574"/>
    </source>
</evidence>
<keyword evidence="11" id="KW-0492">Microsome</keyword>
<evidence type="ECO:0000313" key="36">
    <source>
        <dbReference type="EMBL" id="CAG5135363.1"/>
    </source>
</evidence>
<evidence type="ECO:0000256" key="5">
    <source>
        <dbReference type="ARBA" id="ARBA00022481"/>
    </source>
</evidence>
<feature type="region of interest" description="Disordered" evidence="34">
    <location>
        <begin position="562"/>
        <end position="585"/>
    </location>
</feature>
<evidence type="ECO:0000256" key="16">
    <source>
        <dbReference type="ARBA" id="ARBA00023098"/>
    </source>
</evidence>
<keyword evidence="37" id="KW-1185">Reference proteome</keyword>
<reference evidence="36" key="1">
    <citation type="submission" date="2021-04" db="EMBL/GenBank/DDBJ databases">
        <authorList>
            <consortium name="Molecular Ecology Group"/>
        </authorList>
    </citation>
    <scope>NUCLEOTIDE SEQUENCE</scope>
</reference>
<comment type="function">
    <text evidence="19">Broad spectrum monooxygenase that catalyzes the oxygenation of a wide variety of nitrogen- and sulfur-containing compounds including xenobiotics. Catalyzes the S-oxygenation of hypotaurine to produce taurine, an organic osmolyte involved in cell volume regulation as well as a variety of cytoprotective and developmental processes. In vitro, catalyzes the N-oxygenation of trimethylamine (TMA) to produce trimethylamine N-oxide (TMAO) and could therefore participate to the detoxification of this compound that is generated by the action of gut microbiota from dietary precursors such as choline, choline containing compounds, betaine or L-carnitine.</text>
</comment>
<keyword evidence="13 35" id="KW-1133">Transmembrane helix</keyword>
<dbReference type="GO" id="GO:0004499">
    <property type="term" value="F:N,N-dimethylaniline monooxygenase activity"/>
    <property type="evidence" value="ECO:0007669"/>
    <property type="project" value="InterPro"/>
</dbReference>
<comment type="catalytic activity">
    <reaction evidence="30">
        <text>heptan-4-one + NADPH + O2 + H(+) = propyl butanoate + NADP(+) + H2O</text>
        <dbReference type="Rhea" id="RHEA:54852"/>
        <dbReference type="ChEBI" id="CHEBI:15377"/>
        <dbReference type="ChEBI" id="CHEBI:15378"/>
        <dbReference type="ChEBI" id="CHEBI:15379"/>
        <dbReference type="ChEBI" id="CHEBI:57783"/>
        <dbReference type="ChEBI" id="CHEBI:58349"/>
        <dbReference type="ChEBI" id="CHEBI:89484"/>
        <dbReference type="ChEBI" id="CHEBI:89719"/>
    </reaction>
    <physiologicalReaction direction="left-to-right" evidence="30">
        <dbReference type="Rhea" id="RHEA:54853"/>
    </physiologicalReaction>
</comment>
<comment type="catalytic activity">
    <reaction evidence="29">
        <text>(2E)-geranial + NADPH + O2 + H(+) = (1E)-2,6-dimethylhepta-1,5-dien-1-yl formate + NADP(+) + H2O</text>
        <dbReference type="Rhea" id="RHEA:54860"/>
        <dbReference type="ChEBI" id="CHEBI:15377"/>
        <dbReference type="ChEBI" id="CHEBI:15378"/>
        <dbReference type="ChEBI" id="CHEBI:15379"/>
        <dbReference type="ChEBI" id="CHEBI:16980"/>
        <dbReference type="ChEBI" id="CHEBI:57783"/>
        <dbReference type="ChEBI" id="CHEBI:58349"/>
        <dbReference type="ChEBI" id="CHEBI:138375"/>
    </reaction>
    <physiologicalReaction direction="left-to-right" evidence="29">
        <dbReference type="Rhea" id="RHEA:54861"/>
    </physiologicalReaction>
</comment>
<protein>
    <recommendedName>
        <fullName evidence="33">Flavin-containing monooxygenase</fullName>
        <ecNumber evidence="33">1.-.-.-</ecNumber>
    </recommendedName>
</protein>
<keyword evidence="5" id="KW-0488">Methylation</keyword>
<dbReference type="InterPro" id="IPR020946">
    <property type="entry name" value="Flavin_mOase-like"/>
</dbReference>
<sequence>MERRDVRDKKRIAIIGAGSSGLTAIKCCLDEGLLPVCLEKGSDIGGLWRFSPDVVDATASIYNSLVINTSKFMMMFSDFPPPDCFPPFLTHENVFEYFRLYAKHFHLLPHIMFHTQVCHVTKSSDYDSTGQWDVTFRRQVTAHDCCQHLQDVVSERFDGVMICTGHHSVPHIPHIPGLDTFQGTVLHSHAYKDASPFHGKRVVILGFGNSAVDIACDLAKSAQQVYLSSRRGAWIVPRTAFWGLPADMLANSRLVFTMPYRLLDWCVQLQANFRIDHATYGIKPAHGVLNCHPTINDELPVHLVSGRVQTRANILCVDTNSVQFDDLTVCPCDVIILATGYEYRVDVVDEQVFKVDNNRSRLYKYMFPPHLSKPTLAIIGLVQSIGASMPISEMQSRWFARIMTGAAKLPSQQEMIDDINMKEAAMSDLYVRSRRHTLQTFWIDYMDQVAAHIGVRPCLWKLMCLDPELALKCYLGPCLPAQYRLMGPGSWTGARQFIVSALSRVTKFKPLDKAPCAGSTDWRGHASCREITGVPVSTPGSSTGPHCSYHLQTAGAQVSLVGKAGSPAERTTRPTSEGRPGSRSSSQWTTFAFYVVVMAICCIAWLLSVLCNQAESLLNVVDKKLPLVD</sequence>
<dbReference type="InterPro" id="IPR002257">
    <property type="entry name" value="Flavin_mOase_5"/>
</dbReference>
<comment type="catalytic activity">
    <reaction evidence="28">
        <text>octan-3-one + NADPH + O2 + H(+) = ethyl hexanoate + NADP(+) + H2O</text>
        <dbReference type="Rhea" id="RHEA:54856"/>
        <dbReference type="ChEBI" id="CHEBI:15377"/>
        <dbReference type="ChEBI" id="CHEBI:15378"/>
        <dbReference type="ChEBI" id="CHEBI:15379"/>
        <dbReference type="ChEBI" id="CHEBI:57783"/>
        <dbReference type="ChEBI" id="CHEBI:58349"/>
        <dbReference type="ChEBI" id="CHEBI:80946"/>
        <dbReference type="ChEBI" id="CHEBI:86055"/>
    </reaction>
    <physiologicalReaction direction="left-to-right" evidence="28">
        <dbReference type="Rhea" id="RHEA:54857"/>
    </physiologicalReaction>
</comment>
<dbReference type="Gene3D" id="3.50.50.60">
    <property type="entry name" value="FAD/NAD(P)-binding domain"/>
    <property type="match status" value="1"/>
</dbReference>
<evidence type="ECO:0000256" key="14">
    <source>
        <dbReference type="ARBA" id="ARBA00023002"/>
    </source>
</evidence>
<evidence type="ECO:0000256" key="25">
    <source>
        <dbReference type="ARBA" id="ARBA00047977"/>
    </source>
</evidence>
<comment type="catalytic activity">
    <reaction evidence="22">
        <text>heptan-2-one + NADPH + O2 + H(+) = pentyl acetate + NADP(+) + H2O</text>
        <dbReference type="Rhea" id="RHEA:54836"/>
        <dbReference type="ChEBI" id="CHEBI:5672"/>
        <dbReference type="ChEBI" id="CHEBI:15377"/>
        <dbReference type="ChEBI" id="CHEBI:15378"/>
        <dbReference type="ChEBI" id="CHEBI:15379"/>
        <dbReference type="ChEBI" id="CHEBI:57783"/>
        <dbReference type="ChEBI" id="CHEBI:58349"/>
        <dbReference type="ChEBI" id="CHEBI:87362"/>
    </reaction>
    <physiologicalReaction direction="left-to-right" evidence="22">
        <dbReference type="Rhea" id="RHEA:54837"/>
    </physiologicalReaction>
</comment>
<evidence type="ECO:0000256" key="15">
    <source>
        <dbReference type="ARBA" id="ARBA00023033"/>
    </source>
</evidence>
<dbReference type="OrthoDB" id="66881at2759"/>
<evidence type="ECO:0000256" key="9">
    <source>
        <dbReference type="ARBA" id="ARBA00022824"/>
    </source>
</evidence>
<evidence type="ECO:0000313" key="37">
    <source>
        <dbReference type="Proteomes" id="UP000678393"/>
    </source>
</evidence>
<dbReference type="EMBL" id="CAJHNH020008223">
    <property type="protein sequence ID" value="CAG5135363.1"/>
    <property type="molecule type" value="Genomic_DNA"/>
</dbReference>
<evidence type="ECO:0000256" key="32">
    <source>
        <dbReference type="ARBA" id="ARBA00049475"/>
    </source>
</evidence>
<dbReference type="SUPFAM" id="SSF51905">
    <property type="entry name" value="FAD/NAD(P)-binding domain"/>
    <property type="match status" value="2"/>
</dbReference>
<comment type="catalytic activity">
    <reaction evidence="26">
        <text>hypotaurine + NADPH + O2 + H(+) = taurine + NADP(+) + H2O</text>
        <dbReference type="Rhea" id="RHEA:69819"/>
        <dbReference type="ChEBI" id="CHEBI:15377"/>
        <dbReference type="ChEBI" id="CHEBI:15378"/>
        <dbReference type="ChEBI" id="CHEBI:15379"/>
        <dbReference type="ChEBI" id="CHEBI:57783"/>
        <dbReference type="ChEBI" id="CHEBI:57853"/>
        <dbReference type="ChEBI" id="CHEBI:58349"/>
        <dbReference type="ChEBI" id="CHEBI:507393"/>
        <dbReference type="EC" id="1.14.13.8"/>
    </reaction>
    <physiologicalReaction direction="left-to-right" evidence="26">
        <dbReference type="Rhea" id="RHEA:69820"/>
    </physiologicalReaction>
</comment>
<dbReference type="InterPro" id="IPR000960">
    <property type="entry name" value="Flavin_mOase"/>
</dbReference>
<keyword evidence="16" id="KW-0443">Lipid metabolism</keyword>
<evidence type="ECO:0000256" key="3">
    <source>
        <dbReference type="ARBA" id="ARBA00004524"/>
    </source>
</evidence>
<evidence type="ECO:0000256" key="31">
    <source>
        <dbReference type="ARBA" id="ARBA00049443"/>
    </source>
</evidence>
<comment type="catalytic activity">
    <reaction evidence="25">
        <text>hexan-3-one + NADPH + O2 + H(+) = ethyl butanoate + NADP(+) + H2O</text>
        <dbReference type="Rhea" id="RHEA:54844"/>
        <dbReference type="ChEBI" id="CHEBI:15377"/>
        <dbReference type="ChEBI" id="CHEBI:15378"/>
        <dbReference type="ChEBI" id="CHEBI:15379"/>
        <dbReference type="ChEBI" id="CHEBI:57783"/>
        <dbReference type="ChEBI" id="CHEBI:58349"/>
        <dbReference type="ChEBI" id="CHEBI:88764"/>
        <dbReference type="ChEBI" id="CHEBI:89891"/>
    </reaction>
    <physiologicalReaction direction="left-to-right" evidence="25">
        <dbReference type="Rhea" id="RHEA:54845"/>
    </physiologicalReaction>
</comment>
<evidence type="ECO:0000256" key="23">
    <source>
        <dbReference type="ARBA" id="ARBA00047855"/>
    </source>
</evidence>
<dbReference type="GO" id="GO:0034899">
    <property type="term" value="F:trimethylamine monooxygenase activity"/>
    <property type="evidence" value="ECO:0007669"/>
    <property type="project" value="UniProtKB-EC"/>
</dbReference>
<comment type="catalytic activity">
    <reaction evidence="23">
        <text>sulcatone + NADPH + O2 + H(+) = 4-methylpent-3-en-1-yl acetate + NADP(+) + H2O</text>
        <dbReference type="Rhea" id="RHEA:54864"/>
        <dbReference type="ChEBI" id="CHEBI:15377"/>
        <dbReference type="ChEBI" id="CHEBI:15378"/>
        <dbReference type="ChEBI" id="CHEBI:15379"/>
        <dbReference type="ChEBI" id="CHEBI:16310"/>
        <dbReference type="ChEBI" id="CHEBI:57783"/>
        <dbReference type="ChEBI" id="CHEBI:58349"/>
        <dbReference type="ChEBI" id="CHEBI:138373"/>
    </reaction>
    <physiologicalReaction direction="left-to-right" evidence="23">
        <dbReference type="Rhea" id="RHEA:54865"/>
    </physiologicalReaction>
</comment>
<dbReference type="InterPro" id="IPR050346">
    <property type="entry name" value="FMO-like"/>
</dbReference>
<keyword evidence="6" id="KW-0597">Phosphoprotein</keyword>
<dbReference type="GO" id="GO:0016174">
    <property type="term" value="F:NAD(P)H oxidase H2O2-forming activity"/>
    <property type="evidence" value="ECO:0007669"/>
    <property type="project" value="UniProtKB-EC"/>
</dbReference>
<comment type="caution">
    <text evidence="36">The sequence shown here is derived from an EMBL/GenBank/DDBJ whole genome shotgun (WGS) entry which is preliminary data.</text>
</comment>
<accession>A0A8S4A0K6</accession>
<comment type="catalytic activity">
    <reaction evidence="21">
        <text>hexan-3-one + NADPH + O2 + H(+) = propyl propanoate + NADP(+) + H2O</text>
        <dbReference type="Rhea" id="RHEA:54848"/>
        <dbReference type="ChEBI" id="CHEBI:15377"/>
        <dbReference type="ChEBI" id="CHEBI:15378"/>
        <dbReference type="ChEBI" id="CHEBI:15379"/>
        <dbReference type="ChEBI" id="CHEBI:57783"/>
        <dbReference type="ChEBI" id="CHEBI:58349"/>
        <dbReference type="ChEBI" id="CHEBI:89828"/>
        <dbReference type="ChEBI" id="CHEBI:89891"/>
    </reaction>
    <physiologicalReaction direction="left-to-right" evidence="21">
        <dbReference type="Rhea" id="RHEA:54849"/>
    </physiologicalReaction>
</comment>